<dbReference type="AlphaFoldDB" id="A0A9P5Z483"/>
<dbReference type="Proteomes" id="UP000807469">
    <property type="component" value="Unassembled WGS sequence"/>
</dbReference>
<feature type="region of interest" description="Disordered" evidence="1">
    <location>
        <begin position="623"/>
        <end position="668"/>
    </location>
</feature>
<dbReference type="SUPFAM" id="SSF81383">
    <property type="entry name" value="F-box domain"/>
    <property type="match status" value="1"/>
</dbReference>
<dbReference type="InterPro" id="IPR032675">
    <property type="entry name" value="LRR_dom_sf"/>
</dbReference>
<protein>
    <recommendedName>
        <fullName evidence="4">F-box domain-containing protein</fullName>
    </recommendedName>
</protein>
<feature type="compositionally biased region" description="Acidic residues" evidence="1">
    <location>
        <begin position="625"/>
        <end position="668"/>
    </location>
</feature>
<evidence type="ECO:0000256" key="1">
    <source>
        <dbReference type="SAM" id="MobiDB-lite"/>
    </source>
</evidence>
<dbReference type="SUPFAM" id="SSF52047">
    <property type="entry name" value="RNI-like"/>
    <property type="match status" value="1"/>
</dbReference>
<dbReference type="InterPro" id="IPR036047">
    <property type="entry name" value="F-box-like_dom_sf"/>
</dbReference>
<accession>A0A9P5Z483</accession>
<dbReference type="OrthoDB" id="2959602at2759"/>
<evidence type="ECO:0000313" key="2">
    <source>
        <dbReference type="EMBL" id="KAF9480812.1"/>
    </source>
</evidence>
<gene>
    <name evidence="2" type="ORF">BDN70DRAFT_877130</name>
</gene>
<dbReference type="Gene3D" id="1.20.1280.50">
    <property type="match status" value="1"/>
</dbReference>
<comment type="caution">
    <text evidence="2">The sequence shown here is derived from an EMBL/GenBank/DDBJ whole genome shotgun (WGS) entry which is preliminary data.</text>
</comment>
<proteinExistence type="predicted"/>
<name>A0A9P5Z483_9AGAR</name>
<keyword evidence="3" id="KW-1185">Reference proteome</keyword>
<sequence>MHLKTIEQSGSDHDILTEEGHSLMDEAIQHHQDIIERYQTYIEHHLAAIERHKAFILALKSRRNTYAPIARSLPPEILCRIFYFAREQIANINEEDTYEDDEPFDPLSWIAVSHVCCHWRNVALASPSLWACPPLENTRWTNEMVERSKDATLDIYLDIPYSFITSTPVCITGLRLVLSEHSQRIRHISVRANEMSQWEDMKQLLSKASATQLESIELCSSYVVSKVEIKDPTPVFDFDSYFPQELPKLRELQLHYFVVNWSPRSSFLSTLTSLNLDGTLPSPHLTWKDFMDVLKVMSHLEVLQLTDCFPVCPDPEQAVHNASYGFAYLNHLRTLSICCDPQEGAIFLSCITLPQTATIRIDCCVNLNVISLVESVDFSSMFRSLAELYSSMPPPKFQTLMLLPPATPLPGARLELFANALTDEQMIRIHDGEETIPHLDLTITWPSRYPLDMVGTKAAIDMFSSGLPFQDIVHVAFAENAHGFGARTFANTVGGLSRVRSILTTGSAGRILVDALLLDTRLEGSQPLLLFSKLRFPNLSSLYFYETRFGPSDACKEEPESDLRYLPVDSLITCLVERFARSGTRLAKLKFRRCRRLMKNDINLLELQDIVGYLDWDREVLFSDSDSEDDSDDSDDSDSDEDEWKEDEGEDEDEDESDDPEEDEDYIG</sequence>
<evidence type="ECO:0000313" key="3">
    <source>
        <dbReference type="Proteomes" id="UP000807469"/>
    </source>
</evidence>
<dbReference type="Gene3D" id="3.80.10.10">
    <property type="entry name" value="Ribonuclease Inhibitor"/>
    <property type="match status" value="1"/>
</dbReference>
<organism evidence="2 3">
    <name type="scientific">Pholiota conissans</name>
    <dbReference type="NCBI Taxonomy" id="109636"/>
    <lineage>
        <taxon>Eukaryota</taxon>
        <taxon>Fungi</taxon>
        <taxon>Dikarya</taxon>
        <taxon>Basidiomycota</taxon>
        <taxon>Agaricomycotina</taxon>
        <taxon>Agaricomycetes</taxon>
        <taxon>Agaricomycetidae</taxon>
        <taxon>Agaricales</taxon>
        <taxon>Agaricineae</taxon>
        <taxon>Strophariaceae</taxon>
        <taxon>Pholiota</taxon>
    </lineage>
</organism>
<dbReference type="EMBL" id="MU155188">
    <property type="protein sequence ID" value="KAF9480812.1"/>
    <property type="molecule type" value="Genomic_DNA"/>
</dbReference>
<evidence type="ECO:0008006" key="4">
    <source>
        <dbReference type="Google" id="ProtNLM"/>
    </source>
</evidence>
<reference evidence="2" key="1">
    <citation type="submission" date="2020-11" db="EMBL/GenBank/DDBJ databases">
        <authorList>
            <consortium name="DOE Joint Genome Institute"/>
            <person name="Ahrendt S."/>
            <person name="Riley R."/>
            <person name="Andreopoulos W."/>
            <person name="Labutti K."/>
            <person name="Pangilinan J."/>
            <person name="Ruiz-Duenas F.J."/>
            <person name="Barrasa J.M."/>
            <person name="Sanchez-Garcia M."/>
            <person name="Camarero S."/>
            <person name="Miyauchi S."/>
            <person name="Serrano A."/>
            <person name="Linde D."/>
            <person name="Babiker R."/>
            <person name="Drula E."/>
            <person name="Ayuso-Fernandez I."/>
            <person name="Pacheco R."/>
            <person name="Padilla G."/>
            <person name="Ferreira P."/>
            <person name="Barriuso J."/>
            <person name="Kellner H."/>
            <person name="Castanera R."/>
            <person name="Alfaro M."/>
            <person name="Ramirez L."/>
            <person name="Pisabarro A.G."/>
            <person name="Kuo A."/>
            <person name="Tritt A."/>
            <person name="Lipzen A."/>
            <person name="He G."/>
            <person name="Yan M."/>
            <person name="Ng V."/>
            <person name="Cullen D."/>
            <person name="Martin F."/>
            <person name="Rosso M.-N."/>
            <person name="Henrissat B."/>
            <person name="Hibbett D."/>
            <person name="Martinez A.T."/>
            <person name="Grigoriev I.V."/>
        </authorList>
    </citation>
    <scope>NUCLEOTIDE SEQUENCE</scope>
    <source>
        <strain evidence="2">CIRM-BRFM 674</strain>
    </source>
</reference>